<dbReference type="SUPFAM" id="SSF51735">
    <property type="entry name" value="NAD(P)-binding Rossmann-fold domains"/>
    <property type="match status" value="1"/>
</dbReference>
<dbReference type="InterPro" id="IPR013154">
    <property type="entry name" value="ADH-like_N"/>
</dbReference>
<dbReference type="Pfam" id="PF13602">
    <property type="entry name" value="ADH_zinc_N_2"/>
    <property type="match status" value="1"/>
</dbReference>
<dbReference type="CDD" id="cd08267">
    <property type="entry name" value="MDR1"/>
    <property type="match status" value="1"/>
</dbReference>
<dbReference type="KEGG" id="paun:MJA45_24220"/>
<dbReference type="Gene3D" id="3.90.180.10">
    <property type="entry name" value="Medium-chain alcohol dehydrogenases, catalytic domain"/>
    <property type="match status" value="1"/>
</dbReference>
<dbReference type="GO" id="GO:0008270">
    <property type="term" value="F:zinc ion binding"/>
    <property type="evidence" value="ECO:0007669"/>
    <property type="project" value="InterPro"/>
</dbReference>
<dbReference type="RefSeq" id="WP_315604466.1">
    <property type="nucleotide sequence ID" value="NZ_CP130318.1"/>
</dbReference>
<feature type="domain" description="Enoyl reductase (ER)" evidence="1">
    <location>
        <begin position="28"/>
        <end position="337"/>
    </location>
</feature>
<accession>A0AA96REB4</accession>
<dbReference type="InterPro" id="IPR002364">
    <property type="entry name" value="Quin_OxRdtase/zeta-crystal_CS"/>
</dbReference>
<dbReference type="PANTHER" id="PTHR44013:SF1">
    <property type="entry name" value="ZINC-TYPE ALCOHOL DEHYDROGENASE-LIKE PROTEIN C16A3.02C"/>
    <property type="match status" value="1"/>
</dbReference>
<dbReference type="EMBL" id="CP130318">
    <property type="protein sequence ID" value="WNQ10692.1"/>
    <property type="molecule type" value="Genomic_DNA"/>
</dbReference>
<keyword evidence="3" id="KW-1185">Reference proteome</keyword>
<evidence type="ECO:0000259" key="1">
    <source>
        <dbReference type="SMART" id="SM00829"/>
    </source>
</evidence>
<reference evidence="2 3" key="1">
    <citation type="submission" date="2022-02" db="EMBL/GenBank/DDBJ databases">
        <title>Paenibacillus sp. MBLB1776 Whole Genome Shotgun Sequencing.</title>
        <authorList>
            <person name="Hwang C.Y."/>
            <person name="Cho E.-S."/>
            <person name="Seo M.-J."/>
        </authorList>
    </citation>
    <scope>NUCLEOTIDE SEQUENCE [LARGE SCALE GENOMIC DNA]</scope>
    <source>
        <strain evidence="2 3">MBLB1776</strain>
    </source>
</reference>
<evidence type="ECO:0000313" key="2">
    <source>
        <dbReference type="EMBL" id="WNQ10692.1"/>
    </source>
</evidence>
<sequence>MRTETKAPEHWGNPGVRTMRALVYENYGTPDVLRIKEVDVPTPKDHEVLIAVHAASVNSWDWDLLRGKPYINRLGGLRKPRYRILGADVAGRVVDVGSAVSRFQLGDEVFGDLSGCGWGGFAEYVCAHEEALTPKPNGVSFEQAAAIPQAAVLALQGLRDKGKLKKGQRVLINGAGGGVGTFGIQYARLLGVEVTGVDNAEKRDMLLSLGAEHVWDYTKEDFTNSGQQYDLILDVVGNRSVFALKRALKPGGTYVMVGGSLLRILQTLLAAPLAAWLEKKKVSVLVHKPNHADQLVWKTLVEAGKITPVLDRRYSLSEAAHALRYFGEGRAKGKIVVFMD</sequence>
<dbReference type="Gene3D" id="3.40.50.720">
    <property type="entry name" value="NAD(P)-binding Rossmann-like Domain"/>
    <property type="match status" value="1"/>
</dbReference>
<dbReference type="SMART" id="SM00829">
    <property type="entry name" value="PKS_ER"/>
    <property type="match status" value="1"/>
</dbReference>
<protein>
    <submittedName>
        <fullName evidence="2">NAD(P)-dependent alcohol dehydrogenase</fullName>
    </submittedName>
</protein>
<dbReference type="InterPro" id="IPR011032">
    <property type="entry name" value="GroES-like_sf"/>
</dbReference>
<dbReference type="Proteomes" id="UP001305702">
    <property type="component" value="Chromosome"/>
</dbReference>
<gene>
    <name evidence="2" type="ORF">MJA45_24220</name>
</gene>
<dbReference type="GO" id="GO:0016491">
    <property type="term" value="F:oxidoreductase activity"/>
    <property type="evidence" value="ECO:0007669"/>
    <property type="project" value="InterPro"/>
</dbReference>
<dbReference type="InterPro" id="IPR052733">
    <property type="entry name" value="Chloroplast_QOR"/>
</dbReference>
<dbReference type="SUPFAM" id="SSF50129">
    <property type="entry name" value="GroES-like"/>
    <property type="match status" value="1"/>
</dbReference>
<name>A0AA96REB4_9BACL</name>
<dbReference type="PANTHER" id="PTHR44013">
    <property type="entry name" value="ZINC-TYPE ALCOHOL DEHYDROGENASE-LIKE PROTEIN C16A3.02C"/>
    <property type="match status" value="1"/>
</dbReference>
<dbReference type="AlphaFoldDB" id="A0AA96REB4"/>
<dbReference type="InterPro" id="IPR020843">
    <property type="entry name" value="ER"/>
</dbReference>
<dbReference type="PROSITE" id="PS01162">
    <property type="entry name" value="QOR_ZETA_CRYSTAL"/>
    <property type="match status" value="1"/>
</dbReference>
<proteinExistence type="predicted"/>
<dbReference type="InterPro" id="IPR036291">
    <property type="entry name" value="NAD(P)-bd_dom_sf"/>
</dbReference>
<dbReference type="Pfam" id="PF08240">
    <property type="entry name" value="ADH_N"/>
    <property type="match status" value="1"/>
</dbReference>
<organism evidence="2 3">
    <name type="scientific">Paenibacillus aurantius</name>
    <dbReference type="NCBI Taxonomy" id="2918900"/>
    <lineage>
        <taxon>Bacteria</taxon>
        <taxon>Bacillati</taxon>
        <taxon>Bacillota</taxon>
        <taxon>Bacilli</taxon>
        <taxon>Bacillales</taxon>
        <taxon>Paenibacillaceae</taxon>
        <taxon>Paenibacillus</taxon>
    </lineage>
</organism>
<evidence type="ECO:0000313" key="3">
    <source>
        <dbReference type="Proteomes" id="UP001305702"/>
    </source>
</evidence>